<proteinExistence type="predicted"/>
<evidence type="ECO:0000313" key="2">
    <source>
        <dbReference type="Proteomes" id="UP000595519"/>
    </source>
</evidence>
<reference evidence="1 2" key="1">
    <citation type="journal article" date="2021" name="MSphere">
        <title>A Novel N4-Like Bacteriophage Isolated from a Wastewater Source in South India with Activity against Several Multidrug-Resistant Clinical Pseudomonas aeruginosa Isolates.</title>
        <authorList>
            <person name="Menon N.D."/>
            <person name="Kumar M.S."/>
            <person name="Satheesh Babu T.G."/>
            <person name="Bose S."/>
            <person name="Vijayakumar G."/>
            <person name="Baswe M."/>
            <person name="Chatterjee M."/>
            <person name="D'Silva J.R."/>
            <person name="Shetty K."/>
            <person name="Haripriyan J."/>
            <person name="Kumar A."/>
            <person name="Nair S."/>
            <person name="Somanath P."/>
            <person name="Nair B.G."/>
            <person name="Nizet V."/>
            <person name="Kumar G.B."/>
        </authorList>
    </citation>
    <scope>NUCLEOTIDE SEQUENCE [LARGE SCALE GENOMIC DNA]</scope>
</reference>
<organism evidence="1 2">
    <name type="scientific">Pseudomonas phage vB_Pae_AM.P2</name>
    <dbReference type="NCBI Taxonomy" id="2731695"/>
    <lineage>
        <taxon>Viruses</taxon>
        <taxon>Duplodnaviria</taxon>
        <taxon>Heunggongvirae</taxon>
        <taxon>Uroviricota</taxon>
        <taxon>Caudoviricetes</taxon>
        <taxon>Schitoviridae</taxon>
        <taxon>Migulavirinae</taxon>
        <taxon>Luzseptimavirus</taxon>
        <taxon>Luzseptimavirus KPP21</taxon>
    </lineage>
</organism>
<gene>
    <name evidence="1" type="ORF">AMP2_gp051</name>
</gene>
<dbReference type="Proteomes" id="UP000595519">
    <property type="component" value="Segment"/>
</dbReference>
<dbReference type="EMBL" id="MT416090">
    <property type="protein sequence ID" value="QKE55999.1"/>
    <property type="molecule type" value="Genomic_DNA"/>
</dbReference>
<sequence length="64" mass="7446">MKPEPAAYECIYTLVLSDKYYKEHQLSVANKLFKDGSQVMDHLNAVGTHYLQWTQVWEAVETLI</sequence>
<protein>
    <submittedName>
        <fullName evidence="1">Uncharacterized protein</fullName>
    </submittedName>
</protein>
<name>A0A7S5W9A6_9CAUD</name>
<accession>A0A7S5W9A6</accession>
<evidence type="ECO:0000313" key="1">
    <source>
        <dbReference type="EMBL" id="QKE55999.1"/>
    </source>
</evidence>